<dbReference type="InterPro" id="IPR000911">
    <property type="entry name" value="Ribosomal_uL11"/>
</dbReference>
<dbReference type="PANTHER" id="PTHR11661">
    <property type="entry name" value="60S RIBOSOMAL PROTEIN L12"/>
    <property type="match status" value="1"/>
</dbReference>
<dbReference type="GO" id="GO:0003735">
    <property type="term" value="F:structural constituent of ribosome"/>
    <property type="evidence" value="ECO:0007669"/>
    <property type="project" value="InterPro"/>
</dbReference>
<dbReference type="GO" id="GO:0006412">
    <property type="term" value="P:translation"/>
    <property type="evidence" value="ECO:0007669"/>
    <property type="project" value="InterPro"/>
</dbReference>
<dbReference type="GO" id="GO:0070180">
    <property type="term" value="F:large ribosomal subunit rRNA binding"/>
    <property type="evidence" value="ECO:0007669"/>
    <property type="project" value="TreeGrafter"/>
</dbReference>
<evidence type="ECO:0000313" key="7">
    <source>
        <dbReference type="EMBL" id="PIC35023.1"/>
    </source>
</evidence>
<dbReference type="PANTHER" id="PTHR11661:SF2">
    <property type="entry name" value="LARGE RIBOSOMAL SUBUNIT PROTEIN UL11"/>
    <property type="match status" value="1"/>
</dbReference>
<evidence type="ECO:0000313" key="8">
    <source>
        <dbReference type="Proteomes" id="UP000230233"/>
    </source>
</evidence>
<evidence type="ECO:0000259" key="6">
    <source>
        <dbReference type="Pfam" id="PF00298"/>
    </source>
</evidence>
<evidence type="ECO:0000256" key="1">
    <source>
        <dbReference type="ARBA" id="ARBA00010537"/>
    </source>
</evidence>
<dbReference type="OrthoDB" id="1478556at2759"/>
<evidence type="ECO:0000256" key="3">
    <source>
        <dbReference type="ARBA" id="ARBA00023274"/>
    </source>
</evidence>
<sequence length="70" mass="7618">MLLKHNGDLTVDTIIKIARIMRPRSMAKKLEGTVKEILGTAQSVGCTIDGQHPHDIIESIANGEIEIPAQ</sequence>
<evidence type="ECO:0000256" key="5">
    <source>
        <dbReference type="ARBA" id="ARBA00035320"/>
    </source>
</evidence>
<dbReference type="AlphaFoldDB" id="A0A2G5U6D5"/>
<feature type="domain" description="Large ribosomal subunit protein uL11 C-terminal" evidence="6">
    <location>
        <begin position="7"/>
        <end position="48"/>
    </location>
</feature>
<dbReference type="InterPro" id="IPR020783">
    <property type="entry name" value="Ribosomal_uL11_C"/>
</dbReference>
<keyword evidence="2" id="KW-0689">Ribosomal protein</keyword>
<dbReference type="PROSITE" id="PS00359">
    <property type="entry name" value="RIBOSOMAL_L11"/>
    <property type="match status" value="1"/>
</dbReference>
<accession>A0A2G5U6D5</accession>
<dbReference type="EMBL" id="PDUG01000004">
    <property type="protein sequence ID" value="PIC35023.1"/>
    <property type="molecule type" value="Genomic_DNA"/>
</dbReference>
<dbReference type="Pfam" id="PF00298">
    <property type="entry name" value="Ribosomal_L11"/>
    <property type="match status" value="1"/>
</dbReference>
<dbReference type="InterPro" id="IPR036769">
    <property type="entry name" value="Ribosomal_uL11_C_sf"/>
</dbReference>
<dbReference type="InterPro" id="IPR020785">
    <property type="entry name" value="Ribosomal_uL11_CS"/>
</dbReference>
<evidence type="ECO:0000256" key="2">
    <source>
        <dbReference type="ARBA" id="ARBA00022980"/>
    </source>
</evidence>
<proteinExistence type="inferred from homology"/>
<reference evidence="8" key="1">
    <citation type="submission" date="2017-10" db="EMBL/GenBank/DDBJ databases">
        <title>Rapid genome shrinkage in a self-fertile nematode reveals novel sperm competition proteins.</title>
        <authorList>
            <person name="Yin D."/>
            <person name="Schwarz E.M."/>
            <person name="Thomas C.G."/>
            <person name="Felde R.L."/>
            <person name="Korf I.F."/>
            <person name="Cutter A.D."/>
            <person name="Schartner C.M."/>
            <person name="Ralston E.J."/>
            <person name="Meyer B.J."/>
            <person name="Haag E.S."/>
        </authorList>
    </citation>
    <scope>NUCLEOTIDE SEQUENCE [LARGE SCALE GENOMIC DNA]</scope>
    <source>
        <strain evidence="8">JU1422</strain>
    </source>
</reference>
<dbReference type="Gene3D" id="1.10.10.250">
    <property type="entry name" value="Ribosomal protein L11, C-terminal domain"/>
    <property type="match status" value="1"/>
</dbReference>
<comment type="caution">
    <text evidence="7">The sequence shown here is derived from an EMBL/GenBank/DDBJ whole genome shotgun (WGS) entry which is preliminary data.</text>
</comment>
<organism evidence="7 8">
    <name type="scientific">Caenorhabditis nigoni</name>
    <dbReference type="NCBI Taxonomy" id="1611254"/>
    <lineage>
        <taxon>Eukaryota</taxon>
        <taxon>Metazoa</taxon>
        <taxon>Ecdysozoa</taxon>
        <taxon>Nematoda</taxon>
        <taxon>Chromadorea</taxon>
        <taxon>Rhabditida</taxon>
        <taxon>Rhabditina</taxon>
        <taxon>Rhabditomorpha</taxon>
        <taxon>Rhabditoidea</taxon>
        <taxon>Rhabditidae</taxon>
        <taxon>Peloderinae</taxon>
        <taxon>Caenorhabditis</taxon>
    </lineage>
</organism>
<keyword evidence="3" id="KW-0687">Ribonucleoprotein</keyword>
<keyword evidence="8" id="KW-1185">Reference proteome</keyword>
<dbReference type="Proteomes" id="UP000230233">
    <property type="component" value="Chromosome IV"/>
</dbReference>
<protein>
    <recommendedName>
        <fullName evidence="4">Large ribosomal subunit protein uL11</fullName>
    </recommendedName>
    <alternativeName>
        <fullName evidence="5">60S ribosomal protein L12</fullName>
    </alternativeName>
</protein>
<evidence type="ECO:0000256" key="4">
    <source>
        <dbReference type="ARBA" id="ARBA00035203"/>
    </source>
</evidence>
<dbReference type="SUPFAM" id="SSF46906">
    <property type="entry name" value="Ribosomal protein L11, C-terminal domain"/>
    <property type="match status" value="1"/>
</dbReference>
<name>A0A2G5U6D5_9PELO</name>
<gene>
    <name evidence="7" type="primary">Cni-rpl-12</name>
    <name evidence="7" type="synonym">Cnig_chr_IV.g14505</name>
    <name evidence="7" type="ORF">B9Z55_014505</name>
</gene>
<dbReference type="GO" id="GO:0022625">
    <property type="term" value="C:cytosolic large ribosomal subunit"/>
    <property type="evidence" value="ECO:0007669"/>
    <property type="project" value="TreeGrafter"/>
</dbReference>
<comment type="similarity">
    <text evidence="1">Belongs to the universal ribosomal protein uL11 family.</text>
</comment>